<proteinExistence type="predicted"/>
<name>A0A4Z1NRJ4_9PEZI</name>
<feature type="region of interest" description="Disordered" evidence="1">
    <location>
        <begin position="1"/>
        <end position="22"/>
    </location>
</feature>
<dbReference type="AlphaFoldDB" id="A0A4Z1NRJ4"/>
<evidence type="ECO:0000313" key="2">
    <source>
        <dbReference type="EMBL" id="TID15697.1"/>
    </source>
</evidence>
<comment type="caution">
    <text evidence="2">The sequence shown here is derived from an EMBL/GenBank/DDBJ whole genome shotgun (WGS) entry which is preliminary data.</text>
</comment>
<accession>A0A4Z1NRJ4</accession>
<dbReference type="OrthoDB" id="3786030at2759"/>
<evidence type="ECO:0000256" key="1">
    <source>
        <dbReference type="SAM" id="MobiDB-lite"/>
    </source>
</evidence>
<dbReference type="EMBL" id="SNSC02000020">
    <property type="protein sequence ID" value="TID15697.1"/>
    <property type="molecule type" value="Genomic_DNA"/>
</dbReference>
<gene>
    <name evidence="2" type="ORF">E6O75_ATG08025</name>
</gene>
<reference evidence="2 3" key="1">
    <citation type="submission" date="2019-04" db="EMBL/GenBank/DDBJ databases">
        <title>High contiguity whole genome sequence and gene annotation resource for two Venturia nashicola isolates.</title>
        <authorList>
            <person name="Prokchorchik M."/>
            <person name="Won K."/>
            <person name="Lee Y."/>
            <person name="Choi E.D."/>
            <person name="Segonzac C."/>
            <person name="Sohn K.H."/>
        </authorList>
    </citation>
    <scope>NUCLEOTIDE SEQUENCE [LARGE SCALE GENOMIC DNA]</scope>
    <source>
        <strain evidence="2 3">PRI2</strain>
    </source>
</reference>
<evidence type="ECO:0000313" key="3">
    <source>
        <dbReference type="Proteomes" id="UP000298493"/>
    </source>
</evidence>
<dbReference type="Proteomes" id="UP000298493">
    <property type="component" value="Unassembled WGS sequence"/>
</dbReference>
<keyword evidence="3" id="KW-1185">Reference proteome</keyword>
<organism evidence="2 3">
    <name type="scientific">Venturia nashicola</name>
    <dbReference type="NCBI Taxonomy" id="86259"/>
    <lineage>
        <taxon>Eukaryota</taxon>
        <taxon>Fungi</taxon>
        <taxon>Dikarya</taxon>
        <taxon>Ascomycota</taxon>
        <taxon>Pezizomycotina</taxon>
        <taxon>Dothideomycetes</taxon>
        <taxon>Pleosporomycetidae</taxon>
        <taxon>Venturiales</taxon>
        <taxon>Venturiaceae</taxon>
        <taxon>Venturia</taxon>
    </lineage>
</organism>
<sequence length="145" mass="16221">MPDQVLGTIPPPSPGFSNAEQRQHGEDFLPKLTKCGAIANDESFEPNTLEIPIHPILAKENWEPTQLGELWTDIQPAQQLASHFLTEPGCIRFWAKLIYGNIVYGPKIIIGNPQYTPEMLQDTKAVLEKLAQNEAEFRFGDYASS</sequence>
<protein>
    <submittedName>
        <fullName evidence="2">Uncharacterized protein</fullName>
    </submittedName>
</protein>